<dbReference type="Proteomes" id="UP000275663">
    <property type="component" value="Chromosome"/>
</dbReference>
<gene>
    <name evidence="2" type="ORF">EJN92_14245</name>
</gene>
<accession>A0A3S9HLV2</accession>
<organism evidence="2 3">
    <name type="scientific">Undibacterium parvum</name>
    <dbReference type="NCBI Taxonomy" id="401471"/>
    <lineage>
        <taxon>Bacteria</taxon>
        <taxon>Pseudomonadati</taxon>
        <taxon>Pseudomonadota</taxon>
        <taxon>Betaproteobacteria</taxon>
        <taxon>Burkholderiales</taxon>
        <taxon>Oxalobacteraceae</taxon>
        <taxon>Undibacterium</taxon>
    </lineage>
</organism>
<evidence type="ECO:0000313" key="3">
    <source>
        <dbReference type="Proteomes" id="UP000275663"/>
    </source>
</evidence>
<proteinExistence type="predicted"/>
<protein>
    <recommendedName>
        <fullName evidence="4">Transporter substrate-binding domain-containing protein</fullName>
    </recommendedName>
</protein>
<evidence type="ECO:0000313" key="2">
    <source>
        <dbReference type="EMBL" id="AZP13058.1"/>
    </source>
</evidence>
<keyword evidence="1" id="KW-0732">Signal</keyword>
<evidence type="ECO:0000256" key="1">
    <source>
        <dbReference type="SAM" id="SignalP"/>
    </source>
</evidence>
<dbReference type="SUPFAM" id="SSF53850">
    <property type="entry name" value="Periplasmic binding protein-like II"/>
    <property type="match status" value="1"/>
</dbReference>
<reference evidence="2 3" key="1">
    <citation type="journal article" date="2011" name="Int. J. Syst. Evol. Microbiol.">
        <title>Description of Undibacterium oligocarboniphilum sp. nov., isolated from purified water, and Undibacterium pigrum strain CCUG 49012 as the type strain of Undibacterium parvum sp. nov., and emended descriptions of the genus Undibacterium and the species Undibacterium pigrum.</title>
        <authorList>
            <person name="Eder W."/>
            <person name="Wanner G."/>
            <person name="Ludwig W."/>
            <person name="Busse H.J."/>
            <person name="Ziemke-Kageler F."/>
            <person name="Lang E."/>
        </authorList>
    </citation>
    <scope>NUCLEOTIDE SEQUENCE [LARGE SCALE GENOMIC DNA]</scope>
    <source>
        <strain evidence="2 3">DSM 23061</strain>
    </source>
</reference>
<dbReference type="OrthoDB" id="8592924at2"/>
<evidence type="ECO:0008006" key="4">
    <source>
        <dbReference type="Google" id="ProtNLM"/>
    </source>
</evidence>
<sequence length="278" mass="30732">MPAFYSSKLIRLIALSCSALCLSAELHAECSRVINVPVSATGLSVITAGEKIHGIFPDLLRRLGEKNACSFAFTSVPKARVAAMFEAGNSDMMLASIKTPRRDEFGIFFPMVSIRATLISIATSRPAISNFKDVLKQSDMHLILVRGFDYGPEYQRLIDELNKQARVSFESEPLSVARLLKLRPTSATIMAPSIFTGELQADSRVEDMLGKLRFEPLDELAWSYSGSYLSKTALTQADREKLAKMLEQAGQSGEAWRAYQKVYSPEVVKISIRPLSAQ</sequence>
<dbReference type="KEGG" id="upv:EJN92_14245"/>
<feature type="signal peptide" evidence="1">
    <location>
        <begin position="1"/>
        <end position="28"/>
    </location>
</feature>
<dbReference type="RefSeq" id="WP_126128434.1">
    <property type="nucleotide sequence ID" value="NZ_CP034464.1"/>
</dbReference>
<dbReference type="Gene3D" id="3.40.190.10">
    <property type="entry name" value="Periplasmic binding protein-like II"/>
    <property type="match status" value="2"/>
</dbReference>
<dbReference type="EMBL" id="CP034464">
    <property type="protein sequence ID" value="AZP13058.1"/>
    <property type="molecule type" value="Genomic_DNA"/>
</dbReference>
<feature type="chain" id="PRO_5019354290" description="Transporter substrate-binding domain-containing protein" evidence="1">
    <location>
        <begin position="29"/>
        <end position="278"/>
    </location>
</feature>
<keyword evidence="3" id="KW-1185">Reference proteome</keyword>
<dbReference type="AlphaFoldDB" id="A0A3S9HLV2"/>
<name>A0A3S9HLV2_9BURK</name>